<reference evidence="3 4" key="1">
    <citation type="submission" date="2019-02" db="EMBL/GenBank/DDBJ databases">
        <title>Dyella amyloliquefaciens sp. nov., isolated from forest soil.</title>
        <authorList>
            <person name="Gao Z.-H."/>
            <person name="Qiu L.-H."/>
        </authorList>
    </citation>
    <scope>NUCLEOTIDE SEQUENCE [LARGE SCALE GENOMIC DNA]</scope>
    <source>
        <strain evidence="3 4">KACC 12747</strain>
    </source>
</reference>
<name>A0A4V2NLN9_9GAMM</name>
<dbReference type="AlphaFoldDB" id="A0A4V2NLN9"/>
<feature type="chain" id="PRO_5020880305" description="Glycoside hydrolase 123-like N-terminal domain-containing protein" evidence="1">
    <location>
        <begin position="24"/>
        <end position="1001"/>
    </location>
</feature>
<dbReference type="InterPro" id="IPR017853">
    <property type="entry name" value="GH"/>
</dbReference>
<organism evidence="3 4">
    <name type="scientific">Dyella soli</name>
    <dbReference type="NCBI Taxonomy" id="522319"/>
    <lineage>
        <taxon>Bacteria</taxon>
        <taxon>Pseudomonadati</taxon>
        <taxon>Pseudomonadota</taxon>
        <taxon>Gammaproteobacteria</taxon>
        <taxon>Lysobacterales</taxon>
        <taxon>Rhodanobacteraceae</taxon>
        <taxon>Dyella</taxon>
    </lineage>
</organism>
<dbReference type="RefSeq" id="WP_131407166.1">
    <property type="nucleotide sequence ID" value="NZ_SJTG01000002.1"/>
</dbReference>
<evidence type="ECO:0000256" key="1">
    <source>
        <dbReference type="SAM" id="SignalP"/>
    </source>
</evidence>
<sequence length="1001" mass="110322">MGYRRGAWIVAGVLLLASPWASAGEPVTQQRLRWDASTLGNHRYLVQVAAPAAAVHVVIPWRRRDAHPEQVAVIVTGPDGKPVANVLRGGMSQAQGELVFEAAQAGSYAVYYQPYVSRGRSNYPTVNYAEPKDTADAAWVHTVGTDARAWRKLPEAKVSRYEAVDDFDAYTSMERTATPEEVNALLAARANERLLVFPETREHPVRMFDALPESWARRGTGGALSDSALRGEYLSFQLGAWAPRGKVDDVRVSFSDLHHDSGASIPATALTCLNLGGVDYAGKPFTTRVDVPEGRVQPLWVGLDIPASALPGVYRGEVTVAADGVPAQKIPLAITVEAGQAVAHGDDNPTRLTRLRWLDSTLAQDDALVKPFTAITARGATLDLLGREVKLDANGLPAQITSHFNERMTGFAARPTAMLAAPMRLVVEDASGTHVLKGSRAPSVQTDGPAKVHWQVPGVAGPLQGDVQASLEADGTLVYSIALTAKHAVTLRDIRLEMPLSHGMAQYQLGLGRTGDHAPADFQWKWNVQNNQDGAWIGAVNAGLEFHLRDEHYLRPLNTNFYHQQPLRMPVSWDNAGQGGIRLHNDREAYAVEAFSGPRTMQVGETLHYDLVLRITPFKTIKPSAHFAERFFHKYGDLDAIKADGANVVNIHHATPINPWINYPFLEPAAMRAYIDAAHGRGMRVKIYDTVRELSDRSPELPVLESLGHEVISAGKGGGFSWLQEHLDGDYIAAWHVPENRDAAVINAGQSRWHNFYIEGLDWLARNEGIDGLYLDDVAYDRTTMKRVRKVLEARRPHPLIDLHSASQYNPRDGYINSALLYMELFPYIDRLWFGEEFDYEKTSPAYWLTEISGIPYGLMGEMLQNDGNPWRGMLFGMTNRLGWSPGSDPRGLWKLWDGFGIEQAAMIGWWVHDAPVSTGRDDVLATSYVRRGSKTLIALASWAPARTDVKLVIDWQALGLSPRKVRLVAPAVAGFQPQAMFKPGDAIPVEPGNGWLIVVE</sequence>
<dbReference type="EMBL" id="SJTG01000002">
    <property type="protein sequence ID" value="TCI09781.1"/>
    <property type="molecule type" value="Genomic_DNA"/>
</dbReference>
<feature type="domain" description="Glycoside hydrolase 123-like N-terminal" evidence="2">
    <location>
        <begin position="33"/>
        <end position="1001"/>
    </location>
</feature>
<keyword evidence="1" id="KW-0732">Signal</keyword>
<dbReference type="SUPFAM" id="SSF51445">
    <property type="entry name" value="(Trans)glycosidases"/>
    <property type="match status" value="1"/>
</dbReference>
<dbReference type="CDD" id="cd00551">
    <property type="entry name" value="AmyAc_family"/>
    <property type="match status" value="1"/>
</dbReference>
<feature type="signal peptide" evidence="1">
    <location>
        <begin position="1"/>
        <end position="23"/>
    </location>
</feature>
<accession>A0A4V2NLN9</accession>
<evidence type="ECO:0000313" key="3">
    <source>
        <dbReference type="EMBL" id="TCI09781.1"/>
    </source>
</evidence>
<protein>
    <recommendedName>
        <fullName evidence="2">Glycoside hydrolase 123-like N-terminal domain-containing protein</fullName>
    </recommendedName>
</protein>
<dbReference type="InterPro" id="IPR045711">
    <property type="entry name" value="GH123-like_N"/>
</dbReference>
<proteinExistence type="predicted"/>
<comment type="caution">
    <text evidence="3">The sequence shown here is derived from an EMBL/GenBank/DDBJ whole genome shotgun (WGS) entry which is preliminary data.</text>
</comment>
<keyword evidence="4" id="KW-1185">Reference proteome</keyword>
<dbReference type="Pfam" id="PF19543">
    <property type="entry name" value="GH123_N"/>
    <property type="match status" value="1"/>
</dbReference>
<gene>
    <name evidence="3" type="ORF">EZM97_12545</name>
</gene>
<dbReference type="Proteomes" id="UP000291822">
    <property type="component" value="Unassembled WGS sequence"/>
</dbReference>
<evidence type="ECO:0000259" key="2">
    <source>
        <dbReference type="Pfam" id="PF19543"/>
    </source>
</evidence>
<evidence type="ECO:0000313" key="4">
    <source>
        <dbReference type="Proteomes" id="UP000291822"/>
    </source>
</evidence>